<dbReference type="EMBL" id="OU503054">
    <property type="protein sequence ID" value="CAI9783409.1"/>
    <property type="molecule type" value="Genomic_DNA"/>
</dbReference>
<evidence type="ECO:0000256" key="2">
    <source>
        <dbReference type="SAM" id="MobiDB-lite"/>
    </source>
</evidence>
<gene>
    <name evidence="4" type="ORF">FPE_LOCUS30839</name>
</gene>
<dbReference type="PANTHER" id="PTHR13009:SF22">
    <property type="entry name" value="LD43819P"/>
    <property type="match status" value="1"/>
</dbReference>
<dbReference type="AlphaFoldDB" id="A0AAD2A9K1"/>
<evidence type="ECO:0000259" key="3">
    <source>
        <dbReference type="SMART" id="SM01000"/>
    </source>
</evidence>
<feature type="region of interest" description="Disordered" evidence="2">
    <location>
        <begin position="43"/>
        <end position="62"/>
    </location>
</feature>
<evidence type="ECO:0000313" key="5">
    <source>
        <dbReference type="Proteomes" id="UP000834106"/>
    </source>
</evidence>
<organism evidence="4 5">
    <name type="scientific">Fraxinus pennsylvanica</name>
    <dbReference type="NCBI Taxonomy" id="56036"/>
    <lineage>
        <taxon>Eukaryota</taxon>
        <taxon>Viridiplantae</taxon>
        <taxon>Streptophyta</taxon>
        <taxon>Embryophyta</taxon>
        <taxon>Tracheophyta</taxon>
        <taxon>Spermatophyta</taxon>
        <taxon>Magnoliopsida</taxon>
        <taxon>eudicotyledons</taxon>
        <taxon>Gunneridae</taxon>
        <taxon>Pentapetalae</taxon>
        <taxon>asterids</taxon>
        <taxon>lamiids</taxon>
        <taxon>Lamiales</taxon>
        <taxon>Oleaceae</taxon>
        <taxon>Oleeae</taxon>
        <taxon>Fraxinus</taxon>
    </lineage>
</organism>
<feature type="compositionally biased region" description="Polar residues" evidence="2">
    <location>
        <begin position="47"/>
        <end position="56"/>
    </location>
</feature>
<dbReference type="Gene3D" id="3.15.10.20">
    <property type="entry name" value="Activator of Hsp90 ATPase Aha1, N-terminal domain"/>
    <property type="match status" value="1"/>
</dbReference>
<proteinExistence type="inferred from homology"/>
<dbReference type="PANTHER" id="PTHR13009">
    <property type="entry name" value="HEAT SHOCK PROTEIN 90 HSP90 CO-CHAPERONE AHA-1"/>
    <property type="match status" value="1"/>
</dbReference>
<keyword evidence="5" id="KW-1185">Reference proteome</keyword>
<name>A0AAD2A9K1_9LAMI</name>
<dbReference type="GO" id="GO:0006457">
    <property type="term" value="P:protein folding"/>
    <property type="evidence" value="ECO:0007669"/>
    <property type="project" value="TreeGrafter"/>
</dbReference>
<dbReference type="GO" id="GO:0051087">
    <property type="term" value="F:protein-folding chaperone binding"/>
    <property type="evidence" value="ECO:0007669"/>
    <property type="project" value="InterPro"/>
</dbReference>
<dbReference type="Pfam" id="PF09229">
    <property type="entry name" value="Aha1_N"/>
    <property type="match status" value="1"/>
</dbReference>
<dbReference type="InterPro" id="IPR036338">
    <property type="entry name" value="Aha1"/>
</dbReference>
<dbReference type="Proteomes" id="UP000834106">
    <property type="component" value="Chromosome 19"/>
</dbReference>
<evidence type="ECO:0000256" key="1">
    <source>
        <dbReference type="ARBA" id="ARBA00006817"/>
    </source>
</evidence>
<dbReference type="GO" id="GO:0005829">
    <property type="term" value="C:cytosol"/>
    <property type="evidence" value="ECO:0007669"/>
    <property type="project" value="TreeGrafter"/>
</dbReference>
<dbReference type="GO" id="GO:0001671">
    <property type="term" value="F:ATPase activator activity"/>
    <property type="evidence" value="ECO:0007669"/>
    <property type="project" value="InterPro"/>
</dbReference>
<feature type="domain" description="Activator of Hsp90 ATPase AHSA1-like N-terminal" evidence="3">
    <location>
        <begin position="69"/>
        <end position="205"/>
    </location>
</feature>
<dbReference type="InterPro" id="IPR015310">
    <property type="entry name" value="AHSA1-like_N"/>
</dbReference>
<comment type="similarity">
    <text evidence="1">Belongs to the AHA1 family.</text>
</comment>
<dbReference type="SUPFAM" id="SSF103111">
    <property type="entry name" value="Activator of Hsp90 ATPase, Aha1"/>
    <property type="match status" value="1"/>
</dbReference>
<reference evidence="4" key="1">
    <citation type="submission" date="2023-05" db="EMBL/GenBank/DDBJ databases">
        <authorList>
            <person name="Huff M."/>
        </authorList>
    </citation>
    <scope>NUCLEOTIDE SEQUENCE</scope>
</reference>
<evidence type="ECO:0000313" key="4">
    <source>
        <dbReference type="EMBL" id="CAI9783409.1"/>
    </source>
</evidence>
<accession>A0AAD2A9K1</accession>
<sequence>MEGGGAASISAEKTSESAAAASYTYWIREVTHEAAPLPLPKKLNPEDLSNQSNKTHLGSAWNGAGTWEEKSLNKWATDRIKELLVSMGSLEFSGGRAEVSEVTKCSGDAFLVTVRNKKRVGYTYELTLKVKGEWLVGGEKKKVKGHIDVFEFSLGELDDLQIVVKLGEDIDVSQQEKQQICQDLRLFLQPLREKLLQFEQEIKDRQG</sequence>
<protein>
    <recommendedName>
        <fullName evidence="3">Activator of Hsp90 ATPase AHSA1-like N-terminal domain-containing protein</fullName>
    </recommendedName>
</protein>
<dbReference type="SMART" id="SM01000">
    <property type="entry name" value="Aha1_N"/>
    <property type="match status" value="1"/>
</dbReference>